<comment type="caution">
    <text evidence="1">The sequence shown here is derived from an EMBL/GenBank/DDBJ whole genome shotgun (WGS) entry which is preliminary data.</text>
</comment>
<reference evidence="1 2" key="1">
    <citation type="submission" date="2018-09" db="EMBL/GenBank/DDBJ databases">
        <title>A high-quality reference genome of wild soybean provides a powerful tool to mine soybean genomes.</title>
        <authorList>
            <person name="Xie M."/>
            <person name="Chung C.Y.L."/>
            <person name="Li M.-W."/>
            <person name="Wong F.-L."/>
            <person name="Chan T.-F."/>
            <person name="Lam H.-M."/>
        </authorList>
    </citation>
    <scope>NUCLEOTIDE SEQUENCE [LARGE SCALE GENOMIC DNA]</scope>
    <source>
        <strain evidence="2">cv. W05</strain>
        <tissue evidence="1">Hypocotyl of etiolated seedlings</tissue>
    </source>
</reference>
<proteinExistence type="predicted"/>
<dbReference type="Proteomes" id="UP000289340">
    <property type="component" value="Chromosome 8"/>
</dbReference>
<name>A0A445JLM4_GLYSO</name>
<organism evidence="1 2">
    <name type="scientific">Glycine soja</name>
    <name type="common">Wild soybean</name>
    <dbReference type="NCBI Taxonomy" id="3848"/>
    <lineage>
        <taxon>Eukaryota</taxon>
        <taxon>Viridiplantae</taxon>
        <taxon>Streptophyta</taxon>
        <taxon>Embryophyta</taxon>
        <taxon>Tracheophyta</taxon>
        <taxon>Spermatophyta</taxon>
        <taxon>Magnoliopsida</taxon>
        <taxon>eudicotyledons</taxon>
        <taxon>Gunneridae</taxon>
        <taxon>Pentapetalae</taxon>
        <taxon>rosids</taxon>
        <taxon>fabids</taxon>
        <taxon>Fabales</taxon>
        <taxon>Fabaceae</taxon>
        <taxon>Papilionoideae</taxon>
        <taxon>50 kb inversion clade</taxon>
        <taxon>NPAAA clade</taxon>
        <taxon>indigoferoid/millettioid clade</taxon>
        <taxon>Phaseoleae</taxon>
        <taxon>Glycine</taxon>
        <taxon>Glycine subgen. Soja</taxon>
    </lineage>
</organism>
<evidence type="ECO:0000313" key="1">
    <source>
        <dbReference type="EMBL" id="RZB99309.1"/>
    </source>
</evidence>
<dbReference type="AlphaFoldDB" id="A0A445JLM4"/>
<dbReference type="PANTHER" id="PTHR31458:SF2">
    <property type="entry name" value="POLYGALACTURONASE 1 BETA-LIKE PROTEIN 2"/>
    <property type="match status" value="1"/>
</dbReference>
<gene>
    <name evidence="1" type="ORF">D0Y65_021971</name>
</gene>
<keyword evidence="2" id="KW-1185">Reference proteome</keyword>
<dbReference type="EMBL" id="QZWG01000008">
    <property type="protein sequence ID" value="RZB99309.1"/>
    <property type="molecule type" value="Genomic_DNA"/>
</dbReference>
<evidence type="ECO:0000313" key="2">
    <source>
        <dbReference type="Proteomes" id="UP000289340"/>
    </source>
</evidence>
<dbReference type="PANTHER" id="PTHR31458">
    <property type="entry name" value="POLYGALACTURONASE 1 BETA-LIKE PROTEIN 2"/>
    <property type="match status" value="1"/>
</dbReference>
<accession>A0A445JLM4</accession>
<dbReference type="InterPro" id="IPR051897">
    <property type="entry name" value="PG-associated_BURP"/>
</dbReference>
<sequence length="423" mass="46530">MDGFNLGIEVGYGGRNLGDKNPFTPKAYVARYWDKHVLNNLPKPSFLLSKASSMSASDTTSFAKLAAVNKLSTRLPEFCSAAHLLCFQEVRPSLEKHTKDAGFETYNDGQNFTNNGIYFAGGIDAFKNYSKTILVNDFRRYSRSSAGHGESFTGYGEDTNVADKSFHTYSTNAGGGSGEFKNYSSNSNVPDVRFATYFDSIGGRTQSFSSNNEDDNYDRQSFQSYGKNSADAANSFAGYGTNSNVATLAFINYGVEMNVPEVTFKSYAVRTHASTESFANYRDQANIADDSFQSYAKNTKERTKLDFKNYGNSFNPGSDTFKGYAKGAEGDHKVGFTTYNVNTNATFKDYAKQGVSFASYNVSFSSSSESKTIRSSFSPFLIEINCFTLWKKTVAVASGHSLFTTNNKKLSKSNLLKPLTKVS</sequence>
<protein>
    <submittedName>
        <fullName evidence="1">Polygalacturonase 1 beta-like protein 3</fullName>
    </submittedName>
</protein>